<dbReference type="EnsemblMetazoa" id="BGLB027357-RA">
    <property type="protein sequence ID" value="BGLB027357-PA"/>
    <property type="gene ID" value="BGLB027357"/>
</dbReference>
<organism evidence="7 8">
    <name type="scientific">Biomphalaria glabrata</name>
    <name type="common">Bloodfluke planorb</name>
    <name type="synonym">Freshwater snail</name>
    <dbReference type="NCBI Taxonomy" id="6526"/>
    <lineage>
        <taxon>Eukaryota</taxon>
        <taxon>Metazoa</taxon>
        <taxon>Spiralia</taxon>
        <taxon>Lophotrochozoa</taxon>
        <taxon>Mollusca</taxon>
        <taxon>Gastropoda</taxon>
        <taxon>Heterobranchia</taxon>
        <taxon>Euthyneura</taxon>
        <taxon>Panpulmonata</taxon>
        <taxon>Hygrophila</taxon>
        <taxon>Lymnaeoidea</taxon>
        <taxon>Planorbidae</taxon>
        <taxon>Biomphalaria</taxon>
    </lineage>
</organism>
<feature type="transmembrane region" description="Helical" evidence="5">
    <location>
        <begin position="26"/>
        <end position="43"/>
    </location>
</feature>
<evidence type="ECO:0000256" key="2">
    <source>
        <dbReference type="ARBA" id="ARBA00022692"/>
    </source>
</evidence>
<feature type="transmembrane region" description="Helical" evidence="5">
    <location>
        <begin position="274"/>
        <end position="294"/>
    </location>
</feature>
<dbReference type="AlphaFoldDB" id="A0A2C9L655"/>
<dbReference type="GO" id="GO:0005319">
    <property type="term" value="F:lipid transporter activity"/>
    <property type="evidence" value="ECO:0007669"/>
    <property type="project" value="TreeGrafter"/>
</dbReference>
<keyword evidence="4 5" id="KW-0472">Membrane</keyword>
<dbReference type="VEuPathDB" id="VectorBase:BGLAX_037561"/>
<evidence type="ECO:0000313" key="8">
    <source>
        <dbReference type="Proteomes" id="UP000076420"/>
    </source>
</evidence>
<dbReference type="GO" id="GO:0140359">
    <property type="term" value="F:ABC-type transporter activity"/>
    <property type="evidence" value="ECO:0007669"/>
    <property type="project" value="InterPro"/>
</dbReference>
<gene>
    <name evidence="7" type="primary">106056241</name>
</gene>
<evidence type="ECO:0000313" key="7">
    <source>
        <dbReference type="EnsemblMetazoa" id="BGLB027357-PA"/>
    </source>
</evidence>
<name>A0A2C9L655_BIOGL</name>
<accession>A0A2C9L655</accession>
<dbReference type="GO" id="GO:0016020">
    <property type="term" value="C:membrane"/>
    <property type="evidence" value="ECO:0007669"/>
    <property type="project" value="UniProtKB-SubCell"/>
</dbReference>
<protein>
    <recommendedName>
        <fullName evidence="6">ABC-2 type transporter transmembrane domain-containing protein</fullName>
    </recommendedName>
</protein>
<dbReference type="VEuPathDB" id="VectorBase:BGLB027357"/>
<dbReference type="STRING" id="6526.A0A2C9L655"/>
<evidence type="ECO:0000256" key="1">
    <source>
        <dbReference type="ARBA" id="ARBA00004141"/>
    </source>
</evidence>
<feature type="transmembrane region" description="Helical" evidence="5">
    <location>
        <begin position="314"/>
        <end position="335"/>
    </location>
</feature>
<evidence type="ECO:0000256" key="5">
    <source>
        <dbReference type="SAM" id="Phobius"/>
    </source>
</evidence>
<comment type="subcellular location">
    <subcellularLocation>
        <location evidence="1">Membrane</location>
        <topology evidence="1">Multi-pass membrane protein</topology>
    </subcellularLocation>
</comment>
<sequence>MASFWQQLKALLWRNILLKKRNKPQLFQELLFPVYFVILLVFVKNSMKQEKQPAMSFPAINISSFLSYSLLGGYIYVSPNTSQVKNRMDAILAELQRPIFYEMFSSSKAAEAKYKSNTSRVAAGIIFDYDQNSNSYAIRMNSIYVPDTKVLFNNIPETCRSDKNGTATSYCDVNTYMHNGFTSLQLAIDKILMKELKMNTTNPTISVQLMDKPELSPKTNNIQTHSSVYFVLSFSVLANFLAVNIVAEKENKIKEGMLMMGLPKMEKHKNSSRAAALAGVIAGYSPVIISLVNLAVSQTREEGSYDANIPIAGQWLMCLISTIAFSTVISQGIFLDVHRTGFGFDSSLTYGKFPLYAPILMLAVDTILYALLTVYFDHVIPGEYGIRYKPYYFLQCSYWFKSRKSDEMIHLTSPQMSFSQTSDVEAVPKEIEDKIAMSFVDLPVSFS</sequence>
<feature type="transmembrane region" description="Helical" evidence="5">
    <location>
        <begin position="228"/>
        <end position="247"/>
    </location>
</feature>
<dbReference type="InterPro" id="IPR013525">
    <property type="entry name" value="ABC2_TM"/>
</dbReference>
<dbReference type="InterPro" id="IPR026082">
    <property type="entry name" value="ABCA"/>
</dbReference>
<evidence type="ECO:0000256" key="3">
    <source>
        <dbReference type="ARBA" id="ARBA00022989"/>
    </source>
</evidence>
<feature type="transmembrane region" description="Helical" evidence="5">
    <location>
        <begin position="355"/>
        <end position="376"/>
    </location>
</feature>
<dbReference type="Proteomes" id="UP000076420">
    <property type="component" value="Unassembled WGS sequence"/>
</dbReference>
<evidence type="ECO:0000256" key="4">
    <source>
        <dbReference type="ARBA" id="ARBA00023136"/>
    </source>
</evidence>
<proteinExistence type="predicted"/>
<evidence type="ECO:0000259" key="6">
    <source>
        <dbReference type="Pfam" id="PF12698"/>
    </source>
</evidence>
<feature type="domain" description="ABC-2 type transporter transmembrane" evidence="6">
    <location>
        <begin position="25"/>
        <end position="329"/>
    </location>
</feature>
<dbReference type="KEGG" id="bgt:106056241"/>
<keyword evidence="3 5" id="KW-1133">Transmembrane helix</keyword>
<feature type="transmembrane region" description="Helical" evidence="5">
    <location>
        <begin position="55"/>
        <end position="77"/>
    </location>
</feature>
<dbReference type="PANTHER" id="PTHR19229:SF209">
    <property type="entry name" value="ATP-BINDING CASSETTE SUB-FAMILY A MEMBER 5 ISOFORM X1"/>
    <property type="match status" value="1"/>
</dbReference>
<dbReference type="PANTHER" id="PTHR19229">
    <property type="entry name" value="ATP-BINDING CASSETTE TRANSPORTER SUBFAMILY A ABCA"/>
    <property type="match status" value="1"/>
</dbReference>
<keyword evidence="2 5" id="KW-0812">Transmembrane</keyword>
<dbReference type="Pfam" id="PF12698">
    <property type="entry name" value="ABC2_membrane_3"/>
    <property type="match status" value="1"/>
</dbReference>
<reference evidence="7" key="1">
    <citation type="submission" date="2020-05" db="UniProtKB">
        <authorList>
            <consortium name="EnsemblMetazoa"/>
        </authorList>
    </citation>
    <scope>IDENTIFICATION</scope>
    <source>
        <strain evidence="7">BB02</strain>
    </source>
</reference>